<proteinExistence type="predicted"/>
<accession>A0A2A2JLS1</accession>
<evidence type="ECO:0000313" key="2">
    <source>
        <dbReference type="EMBL" id="PAV62492.1"/>
    </source>
</evidence>
<dbReference type="Proteomes" id="UP000218231">
    <property type="component" value="Unassembled WGS sequence"/>
</dbReference>
<dbReference type="AlphaFoldDB" id="A0A2A2JLS1"/>
<reference evidence="2 3" key="1">
    <citation type="journal article" date="2017" name="Curr. Biol.">
        <title>Genome architecture and evolution of a unichromosomal asexual nematode.</title>
        <authorList>
            <person name="Fradin H."/>
            <person name="Zegar C."/>
            <person name="Gutwein M."/>
            <person name="Lucas J."/>
            <person name="Kovtun M."/>
            <person name="Corcoran D."/>
            <person name="Baugh L.R."/>
            <person name="Kiontke K."/>
            <person name="Gunsalus K."/>
            <person name="Fitch D.H."/>
            <person name="Piano F."/>
        </authorList>
    </citation>
    <scope>NUCLEOTIDE SEQUENCE [LARGE SCALE GENOMIC DNA]</scope>
    <source>
        <strain evidence="2">PF1309</strain>
    </source>
</reference>
<organism evidence="2 3">
    <name type="scientific">Diploscapter pachys</name>
    <dbReference type="NCBI Taxonomy" id="2018661"/>
    <lineage>
        <taxon>Eukaryota</taxon>
        <taxon>Metazoa</taxon>
        <taxon>Ecdysozoa</taxon>
        <taxon>Nematoda</taxon>
        <taxon>Chromadorea</taxon>
        <taxon>Rhabditida</taxon>
        <taxon>Rhabditina</taxon>
        <taxon>Rhabditomorpha</taxon>
        <taxon>Rhabditoidea</taxon>
        <taxon>Rhabditidae</taxon>
        <taxon>Diploscapter</taxon>
    </lineage>
</organism>
<keyword evidence="3" id="KW-1185">Reference proteome</keyword>
<dbReference type="InterPro" id="IPR004245">
    <property type="entry name" value="DUF229"/>
</dbReference>
<sequence length="319" mass="36282">ILKLLIILIILMQNKHILFLVTLLIVFYGVFYYSSEATIKNYYNSIITTSNNIFSESSSNNISDSGISNFIPSSESPEVITKAKRIIENIDELKFIPSNLQISIFDGCNLPEFDPFNNDAIKAFKPKTKSYDDCKPPIPVITKLVNQTIINTSKQHTCKARCLHRKDDFRNNYGDWLPIEKNKFACDIVETRCANKSSKNGTEDFGHLHAQIIKNSTTNKANNSNGKQYDIYILLLDSLGHTQSIRSLPLTRTFLENSFKAVTFPFINKIGINSRPNGIALWFGKQIERIVRAPMNKPDIEPDLPFDAYCGKKHLDNYT</sequence>
<gene>
    <name evidence="2" type="ORF">WR25_15200</name>
</gene>
<feature type="transmembrane region" description="Helical" evidence="1">
    <location>
        <begin position="17"/>
        <end position="35"/>
    </location>
</feature>
<dbReference type="PANTHER" id="PTHR10974">
    <property type="entry name" value="FI08016P-RELATED"/>
    <property type="match status" value="1"/>
</dbReference>
<feature type="non-terminal residue" evidence="2">
    <location>
        <position position="1"/>
    </location>
</feature>
<dbReference type="STRING" id="2018661.A0A2A2JLS1"/>
<keyword evidence="1" id="KW-0812">Transmembrane</keyword>
<dbReference type="OrthoDB" id="5782315at2759"/>
<evidence type="ECO:0000313" key="3">
    <source>
        <dbReference type="Proteomes" id="UP000218231"/>
    </source>
</evidence>
<dbReference type="EMBL" id="LIAE01010362">
    <property type="protein sequence ID" value="PAV62492.1"/>
    <property type="molecule type" value="Genomic_DNA"/>
</dbReference>
<dbReference type="Pfam" id="PF02995">
    <property type="entry name" value="DUF229"/>
    <property type="match status" value="1"/>
</dbReference>
<dbReference type="GO" id="GO:0005615">
    <property type="term" value="C:extracellular space"/>
    <property type="evidence" value="ECO:0007669"/>
    <property type="project" value="TreeGrafter"/>
</dbReference>
<keyword evidence="1" id="KW-0472">Membrane</keyword>
<protein>
    <submittedName>
        <fullName evidence="2">Uncharacterized protein</fullName>
    </submittedName>
</protein>
<dbReference type="PANTHER" id="PTHR10974:SF75">
    <property type="entry name" value="SULFATASE DOMAIN-CONTAINING PROTEIN"/>
    <property type="match status" value="1"/>
</dbReference>
<comment type="caution">
    <text evidence="2">The sequence shown here is derived from an EMBL/GenBank/DDBJ whole genome shotgun (WGS) entry which is preliminary data.</text>
</comment>
<evidence type="ECO:0000256" key="1">
    <source>
        <dbReference type="SAM" id="Phobius"/>
    </source>
</evidence>
<keyword evidence="1" id="KW-1133">Transmembrane helix</keyword>
<name>A0A2A2JLS1_9BILA</name>